<organism evidence="2 3">
    <name type="scientific">Duganella phyllosphaerae</name>
    <dbReference type="NCBI Taxonomy" id="762836"/>
    <lineage>
        <taxon>Bacteria</taxon>
        <taxon>Pseudomonadati</taxon>
        <taxon>Pseudomonadota</taxon>
        <taxon>Betaproteobacteria</taxon>
        <taxon>Burkholderiales</taxon>
        <taxon>Oxalobacteraceae</taxon>
        <taxon>Telluria group</taxon>
        <taxon>Duganella</taxon>
    </lineage>
</organism>
<name>A0A1E7WUR3_9BURK</name>
<evidence type="ECO:0000259" key="1">
    <source>
        <dbReference type="Pfam" id="PF13453"/>
    </source>
</evidence>
<evidence type="ECO:0000313" key="3">
    <source>
        <dbReference type="Proteomes" id="UP000175989"/>
    </source>
</evidence>
<dbReference type="RefSeq" id="WP_070247585.1">
    <property type="nucleotide sequence ID" value="NZ_LROM01000072.1"/>
</dbReference>
<keyword evidence="3" id="KW-1185">Reference proteome</keyword>
<evidence type="ECO:0000313" key="2">
    <source>
        <dbReference type="EMBL" id="OFA03517.1"/>
    </source>
</evidence>
<dbReference type="Pfam" id="PF13453">
    <property type="entry name" value="Zn_ribbon_TFIIB"/>
    <property type="match status" value="1"/>
</dbReference>
<feature type="domain" description="Transcription factor zinc-finger" evidence="1">
    <location>
        <begin position="62"/>
        <end position="101"/>
    </location>
</feature>
<dbReference type="EMBL" id="LROM01000072">
    <property type="protein sequence ID" value="OFA03517.1"/>
    <property type="molecule type" value="Genomic_DNA"/>
</dbReference>
<comment type="caution">
    <text evidence="2">The sequence shown here is derived from an EMBL/GenBank/DDBJ whole genome shotgun (WGS) entry which is preliminary data.</text>
</comment>
<gene>
    <name evidence="2" type="ORF">DUPY_18990</name>
</gene>
<protein>
    <recommendedName>
        <fullName evidence="1">Transcription factor zinc-finger domain-containing protein</fullName>
    </recommendedName>
</protein>
<accession>A0A1E7WUR3</accession>
<proteinExistence type="predicted"/>
<reference evidence="3" key="1">
    <citation type="journal article" date="2016" name="Front. Microbiol.">
        <title>Molecular Keys to the Janthinobacterium and Duganella spp. Interaction with the Plant Pathogen Fusarium graminearum.</title>
        <authorList>
            <person name="Haack F.S."/>
            <person name="Poehlein A."/>
            <person name="Kroger C."/>
            <person name="Voigt C.A."/>
            <person name="Piepenbring M."/>
            <person name="Bode H.B."/>
            <person name="Daniel R."/>
            <person name="Schafer W."/>
            <person name="Streit W.R."/>
        </authorList>
    </citation>
    <scope>NUCLEOTIDE SEQUENCE [LARGE SCALE GENOMIC DNA]</scope>
    <source>
        <strain evidence="3">T54</strain>
    </source>
</reference>
<dbReference type="AlphaFoldDB" id="A0A1E7WUR3"/>
<dbReference type="Proteomes" id="UP000175989">
    <property type="component" value="Unassembled WGS sequence"/>
</dbReference>
<dbReference type="InterPro" id="IPR027392">
    <property type="entry name" value="TF_Znf"/>
</dbReference>
<sequence>MALLCPADDTPLQASASSGYGVHRCPQCLGVSVAGSVLPAVRAHAALTLHQQPDQPARVRPCPHDGKMMKPLPYKGIEMDVCPECRGLWLEAGQLPRLLEKVQIAAPVNLGRLADGTEIRQEKSSLDWQDKAEGLWLVGEVVSVLYKLWK</sequence>